<name>A0ABW2PJF0_9BACL</name>
<proteinExistence type="predicted"/>
<dbReference type="EMBL" id="JBHTCE010000001">
    <property type="protein sequence ID" value="MFC7388525.1"/>
    <property type="molecule type" value="Genomic_DNA"/>
</dbReference>
<dbReference type="Proteomes" id="UP001596439">
    <property type="component" value="Unassembled WGS sequence"/>
</dbReference>
<protein>
    <submittedName>
        <fullName evidence="2">Uncharacterized protein</fullName>
    </submittedName>
</protein>
<dbReference type="RefSeq" id="WP_214785854.1">
    <property type="nucleotide sequence ID" value="NZ_JANIEL010000036.1"/>
</dbReference>
<reference evidence="3" key="1">
    <citation type="journal article" date="2019" name="Int. J. Syst. Evol. Microbiol.">
        <title>The Global Catalogue of Microorganisms (GCM) 10K type strain sequencing project: providing services to taxonomists for standard genome sequencing and annotation.</title>
        <authorList>
            <consortium name="The Broad Institute Genomics Platform"/>
            <consortium name="The Broad Institute Genome Sequencing Center for Infectious Disease"/>
            <person name="Wu L."/>
            <person name="Ma J."/>
        </authorList>
    </citation>
    <scope>NUCLEOTIDE SEQUENCE [LARGE SCALE GENOMIC DNA]</scope>
    <source>
        <strain evidence="3">CCUG 55590</strain>
    </source>
</reference>
<evidence type="ECO:0000313" key="3">
    <source>
        <dbReference type="Proteomes" id="UP001596439"/>
    </source>
</evidence>
<organism evidence="2 3">
    <name type="scientific">Exiguobacterium aestuarii</name>
    <dbReference type="NCBI Taxonomy" id="273527"/>
    <lineage>
        <taxon>Bacteria</taxon>
        <taxon>Bacillati</taxon>
        <taxon>Bacillota</taxon>
        <taxon>Bacilli</taxon>
        <taxon>Bacillales</taxon>
        <taxon>Bacillales Family XII. Incertae Sedis</taxon>
        <taxon>Exiguobacterium</taxon>
    </lineage>
</organism>
<keyword evidence="1" id="KW-0732">Signal</keyword>
<evidence type="ECO:0000313" key="2">
    <source>
        <dbReference type="EMBL" id="MFC7388525.1"/>
    </source>
</evidence>
<evidence type="ECO:0000256" key="1">
    <source>
        <dbReference type="SAM" id="SignalP"/>
    </source>
</evidence>
<dbReference type="PROSITE" id="PS51257">
    <property type="entry name" value="PROKAR_LIPOPROTEIN"/>
    <property type="match status" value="1"/>
</dbReference>
<comment type="caution">
    <text evidence="2">The sequence shown here is derived from an EMBL/GenBank/DDBJ whole genome shotgun (WGS) entry which is preliminary data.</text>
</comment>
<sequence length="246" mass="27705">MRRWAIFGLSALLLTGCTDTVADNPIPIESPDEPITEWTREDFKDVYDQYEQTKPLLAALEQQGIKPFRETFERVIIAGNGLEHTYADIYPFKLDDGTYATVFDSQDGTLINGSESVAPLFWQEESFFQYVEEIENRKFGTSAPPTDVVLTQDEFQSVYDRHAYTSALLVELDEAGVELSREPIDDVIIAGNGVTEVTADLFVFDVEGGYAIIYDQDGEILKGPESISPLFWNEKDYENLLAKNEG</sequence>
<accession>A0ABW2PJF0</accession>
<keyword evidence="3" id="KW-1185">Reference proteome</keyword>
<feature type="signal peptide" evidence="1">
    <location>
        <begin position="1"/>
        <end position="22"/>
    </location>
</feature>
<gene>
    <name evidence="2" type="ORF">ACFQO8_00140</name>
</gene>
<feature type="chain" id="PRO_5046243144" evidence="1">
    <location>
        <begin position="23"/>
        <end position="246"/>
    </location>
</feature>